<dbReference type="Pfam" id="PF04509">
    <property type="entry name" value="CheC"/>
    <property type="match status" value="1"/>
</dbReference>
<dbReference type="GO" id="GO:0006935">
    <property type="term" value="P:chemotaxis"/>
    <property type="evidence" value="ECO:0007669"/>
    <property type="project" value="UniProtKB-KW"/>
</dbReference>
<proteinExistence type="predicted"/>
<dbReference type="InterPro" id="IPR028976">
    <property type="entry name" value="CheC-like_sf"/>
</dbReference>
<dbReference type="EMBL" id="JADJMS010000013">
    <property type="protein sequence ID" value="MBK7414799.1"/>
    <property type="molecule type" value="Genomic_DNA"/>
</dbReference>
<dbReference type="PANTHER" id="PTHR43484">
    <property type="match status" value="1"/>
</dbReference>
<evidence type="ECO:0000259" key="2">
    <source>
        <dbReference type="Pfam" id="PF04509"/>
    </source>
</evidence>
<protein>
    <submittedName>
        <fullName evidence="3">Chemotaxis protein CheC</fullName>
    </submittedName>
</protein>
<dbReference type="AlphaFoldDB" id="A0A935MSP9"/>
<organism evidence="3 4">
    <name type="scientific">Candidatus Dechloromonas phosphorivorans</name>
    <dbReference type="NCBI Taxonomy" id="2899244"/>
    <lineage>
        <taxon>Bacteria</taxon>
        <taxon>Pseudomonadati</taxon>
        <taxon>Pseudomonadota</taxon>
        <taxon>Betaproteobacteria</taxon>
        <taxon>Rhodocyclales</taxon>
        <taxon>Azonexaceae</taxon>
        <taxon>Dechloromonas</taxon>
    </lineage>
</organism>
<evidence type="ECO:0000313" key="3">
    <source>
        <dbReference type="EMBL" id="MBK7414799.1"/>
    </source>
</evidence>
<gene>
    <name evidence="3" type="ORF">IPJ38_06460</name>
</gene>
<feature type="domain" description="CheC-like protein" evidence="2">
    <location>
        <begin position="7"/>
        <end position="42"/>
    </location>
</feature>
<dbReference type="SUPFAM" id="SSF103039">
    <property type="entry name" value="CheC-like"/>
    <property type="match status" value="1"/>
</dbReference>
<dbReference type="PANTHER" id="PTHR43484:SF1">
    <property type="entry name" value="FLAGELLAR MOTOR SWITCH PROTEIN FLIN"/>
    <property type="match status" value="1"/>
</dbReference>
<keyword evidence="1" id="KW-0145">Chemotaxis</keyword>
<dbReference type="GO" id="GO:0016787">
    <property type="term" value="F:hydrolase activity"/>
    <property type="evidence" value="ECO:0007669"/>
    <property type="project" value="InterPro"/>
</dbReference>
<evidence type="ECO:0000313" key="4">
    <source>
        <dbReference type="Proteomes" id="UP000739411"/>
    </source>
</evidence>
<evidence type="ECO:0000256" key="1">
    <source>
        <dbReference type="ARBA" id="ARBA00022500"/>
    </source>
</evidence>
<accession>A0A935MSP9</accession>
<sequence>MDLNELQRDALREIFNIGVGRAASSLSQIVNDTVLLSAPEVMLVHREDAAKVLLGSEFPQFSTVSQHFSGAFDAEAMLVFPESNALEIVRLMVGPHMSVEELSEFEQEAMCEVGNIILNACMSALADLFHLALNGTLPVHRFGDTESLSFLSGGDSQMVLVLQVDMTISQQRVQGHILFLLSVASMQSLLDCLDTYLREQGLL</sequence>
<dbReference type="Proteomes" id="UP000739411">
    <property type="component" value="Unassembled WGS sequence"/>
</dbReference>
<reference evidence="3 4" key="1">
    <citation type="submission" date="2020-10" db="EMBL/GenBank/DDBJ databases">
        <title>Connecting structure to function with the recovery of over 1000 high-quality activated sludge metagenome-assembled genomes encoding full-length rRNA genes using long-read sequencing.</title>
        <authorList>
            <person name="Singleton C.M."/>
            <person name="Petriglieri F."/>
            <person name="Kristensen J.M."/>
            <person name="Kirkegaard R.H."/>
            <person name="Michaelsen T.Y."/>
            <person name="Andersen M.H."/>
            <person name="Karst S.M."/>
            <person name="Dueholm M.S."/>
            <person name="Nielsen P.H."/>
            <person name="Albertsen M."/>
        </authorList>
    </citation>
    <scope>NUCLEOTIDE SEQUENCE [LARGE SCALE GENOMIC DNA]</scope>
    <source>
        <strain evidence="3">EsbW_18-Q3-R4-48_BATAC.463</strain>
    </source>
</reference>
<dbReference type="InterPro" id="IPR051469">
    <property type="entry name" value="FliN/MopA/SpaO"/>
</dbReference>
<dbReference type="CDD" id="cd17910">
    <property type="entry name" value="CheC_ClassII"/>
    <property type="match status" value="1"/>
</dbReference>
<name>A0A935MSP9_9RHOO</name>
<dbReference type="InterPro" id="IPR007597">
    <property type="entry name" value="CheC"/>
</dbReference>
<dbReference type="Gene3D" id="3.40.1550.10">
    <property type="entry name" value="CheC-like"/>
    <property type="match status" value="1"/>
</dbReference>
<comment type="caution">
    <text evidence="3">The sequence shown here is derived from an EMBL/GenBank/DDBJ whole genome shotgun (WGS) entry which is preliminary data.</text>
</comment>